<proteinExistence type="predicted"/>
<evidence type="ECO:0000313" key="2">
    <source>
        <dbReference type="EMBL" id="MCI74960.1"/>
    </source>
</evidence>
<feature type="region of interest" description="Disordered" evidence="1">
    <location>
        <begin position="1"/>
        <end position="32"/>
    </location>
</feature>
<dbReference type="EMBL" id="LXQA010871844">
    <property type="protein sequence ID" value="MCI74960.1"/>
    <property type="molecule type" value="Genomic_DNA"/>
</dbReference>
<sequence>MGSEEASGGVMGSDKCALRRKRSTSCPPCANR</sequence>
<comment type="caution">
    <text evidence="2">The sequence shown here is derived from an EMBL/GenBank/DDBJ whole genome shotgun (WGS) entry which is preliminary data.</text>
</comment>
<organism evidence="2 3">
    <name type="scientific">Trifolium medium</name>
    <dbReference type="NCBI Taxonomy" id="97028"/>
    <lineage>
        <taxon>Eukaryota</taxon>
        <taxon>Viridiplantae</taxon>
        <taxon>Streptophyta</taxon>
        <taxon>Embryophyta</taxon>
        <taxon>Tracheophyta</taxon>
        <taxon>Spermatophyta</taxon>
        <taxon>Magnoliopsida</taxon>
        <taxon>eudicotyledons</taxon>
        <taxon>Gunneridae</taxon>
        <taxon>Pentapetalae</taxon>
        <taxon>rosids</taxon>
        <taxon>fabids</taxon>
        <taxon>Fabales</taxon>
        <taxon>Fabaceae</taxon>
        <taxon>Papilionoideae</taxon>
        <taxon>50 kb inversion clade</taxon>
        <taxon>NPAAA clade</taxon>
        <taxon>Hologalegina</taxon>
        <taxon>IRL clade</taxon>
        <taxon>Trifolieae</taxon>
        <taxon>Trifolium</taxon>
    </lineage>
</organism>
<evidence type="ECO:0000313" key="3">
    <source>
        <dbReference type="Proteomes" id="UP000265520"/>
    </source>
</evidence>
<accession>A0A392URK4</accession>
<name>A0A392URK4_9FABA</name>
<feature type="non-terminal residue" evidence="2">
    <location>
        <position position="32"/>
    </location>
</feature>
<evidence type="ECO:0000256" key="1">
    <source>
        <dbReference type="SAM" id="MobiDB-lite"/>
    </source>
</evidence>
<protein>
    <submittedName>
        <fullName evidence="2">Uncharacterized protein</fullName>
    </submittedName>
</protein>
<reference evidence="2 3" key="1">
    <citation type="journal article" date="2018" name="Front. Plant Sci.">
        <title>Red Clover (Trifolium pratense) and Zigzag Clover (T. medium) - A Picture of Genomic Similarities and Differences.</title>
        <authorList>
            <person name="Dluhosova J."/>
            <person name="Istvanek J."/>
            <person name="Nedelnik J."/>
            <person name="Repkova J."/>
        </authorList>
    </citation>
    <scope>NUCLEOTIDE SEQUENCE [LARGE SCALE GENOMIC DNA]</scope>
    <source>
        <strain evidence="3">cv. 10/8</strain>
        <tissue evidence="2">Leaf</tissue>
    </source>
</reference>
<keyword evidence="3" id="KW-1185">Reference proteome</keyword>
<dbReference type="AlphaFoldDB" id="A0A392URK4"/>
<dbReference type="Proteomes" id="UP000265520">
    <property type="component" value="Unassembled WGS sequence"/>
</dbReference>